<dbReference type="Proteomes" id="UP000243459">
    <property type="component" value="Chromosome 6"/>
</dbReference>
<comment type="catalytic activity">
    <reaction evidence="1">
        <text>S-ubiquitinyl-[E2 ubiquitin-conjugating enzyme]-L-cysteine + [acceptor protein]-L-lysine = [E2 ubiquitin-conjugating enzyme]-L-cysteine + N(6)-ubiquitinyl-[acceptor protein]-L-lysine.</text>
        <dbReference type="EC" id="2.3.2.27"/>
    </reaction>
</comment>
<reference evidence="11" key="1">
    <citation type="journal article" date="2017" name="Nat. Commun.">
        <title>The asparagus genome sheds light on the origin and evolution of a young Y chromosome.</title>
        <authorList>
            <person name="Harkess A."/>
            <person name="Zhou J."/>
            <person name="Xu C."/>
            <person name="Bowers J.E."/>
            <person name="Van der Hulst R."/>
            <person name="Ayyampalayam S."/>
            <person name="Mercati F."/>
            <person name="Riccardi P."/>
            <person name="McKain M.R."/>
            <person name="Kakrana A."/>
            <person name="Tang H."/>
            <person name="Ray J."/>
            <person name="Groenendijk J."/>
            <person name="Arikit S."/>
            <person name="Mathioni S.M."/>
            <person name="Nakano M."/>
            <person name="Shan H."/>
            <person name="Telgmann-Rauber A."/>
            <person name="Kanno A."/>
            <person name="Yue Z."/>
            <person name="Chen H."/>
            <person name="Li W."/>
            <person name="Chen Y."/>
            <person name="Xu X."/>
            <person name="Zhang Y."/>
            <person name="Luo S."/>
            <person name="Chen H."/>
            <person name="Gao J."/>
            <person name="Mao Z."/>
            <person name="Pires J.C."/>
            <person name="Luo M."/>
            <person name="Kudrna D."/>
            <person name="Wing R.A."/>
            <person name="Meyers B.C."/>
            <person name="Yi K."/>
            <person name="Kong H."/>
            <person name="Lavrijsen P."/>
            <person name="Sunseri F."/>
            <person name="Falavigna A."/>
            <person name="Ye Y."/>
            <person name="Leebens-Mack J.H."/>
            <person name="Chen G."/>
        </authorList>
    </citation>
    <scope>NUCLEOTIDE SEQUENCE [LARGE SCALE GENOMIC DNA]</scope>
    <source>
        <strain evidence="11">cv. DH0086</strain>
    </source>
</reference>
<keyword evidence="6" id="KW-0833">Ubl conjugation pathway</keyword>
<evidence type="ECO:0000256" key="6">
    <source>
        <dbReference type="ARBA" id="ARBA00022786"/>
    </source>
</evidence>
<dbReference type="Pfam" id="PF25368">
    <property type="entry name" value="PUB10_N"/>
    <property type="match status" value="1"/>
</dbReference>
<dbReference type="GO" id="GO:0016567">
    <property type="term" value="P:protein ubiquitination"/>
    <property type="evidence" value="ECO:0007669"/>
    <property type="project" value="UniProtKB-UniPathway"/>
</dbReference>
<name>A0A5P1EJM7_ASPOF</name>
<dbReference type="InterPro" id="IPR000225">
    <property type="entry name" value="Armadillo"/>
</dbReference>
<dbReference type="InterPro" id="IPR013083">
    <property type="entry name" value="Znf_RING/FYVE/PHD"/>
</dbReference>
<dbReference type="AlphaFoldDB" id="A0A5P1EJM7"/>
<dbReference type="SUPFAM" id="SSF48371">
    <property type="entry name" value="ARM repeat"/>
    <property type="match status" value="1"/>
</dbReference>
<dbReference type="FunFam" id="3.30.40.10:FF:000292">
    <property type="entry name" value="RING-type E3 ubiquitin transferase"/>
    <property type="match status" value="1"/>
</dbReference>
<dbReference type="SUPFAM" id="SSF57850">
    <property type="entry name" value="RING/U-box"/>
    <property type="match status" value="1"/>
</dbReference>
<dbReference type="InterPro" id="IPR045210">
    <property type="entry name" value="RING-Ubox_PUB"/>
</dbReference>
<evidence type="ECO:0000256" key="4">
    <source>
        <dbReference type="ARBA" id="ARBA00022679"/>
    </source>
</evidence>
<dbReference type="Gramene" id="ONK66185">
    <property type="protein sequence ID" value="ONK66185"/>
    <property type="gene ID" value="A4U43_C06F5000"/>
</dbReference>
<dbReference type="GO" id="GO:0061630">
    <property type="term" value="F:ubiquitin protein ligase activity"/>
    <property type="evidence" value="ECO:0007669"/>
    <property type="project" value="UniProtKB-EC"/>
</dbReference>
<dbReference type="Pfam" id="PF25598">
    <property type="entry name" value="ARM_PUB"/>
    <property type="match status" value="1"/>
</dbReference>
<dbReference type="Pfam" id="PF04564">
    <property type="entry name" value="U-box"/>
    <property type="match status" value="1"/>
</dbReference>
<dbReference type="InterPro" id="IPR011989">
    <property type="entry name" value="ARM-like"/>
</dbReference>
<dbReference type="UniPathway" id="UPA00143"/>
<evidence type="ECO:0000259" key="9">
    <source>
        <dbReference type="PROSITE" id="PS51698"/>
    </source>
</evidence>
<feature type="domain" description="U-box" evidence="9">
    <location>
        <begin position="257"/>
        <end position="331"/>
    </location>
</feature>
<accession>A0A5P1EJM7</accession>
<dbReference type="FunFam" id="1.25.10.10:FF:000082">
    <property type="entry name" value="RING-type E3 ubiquitin transferase"/>
    <property type="match status" value="1"/>
</dbReference>
<comment type="pathway">
    <text evidence="2">Protein modification; protein ubiquitination.</text>
</comment>
<feature type="repeat" description="ARM" evidence="8">
    <location>
        <begin position="397"/>
        <end position="439"/>
    </location>
</feature>
<evidence type="ECO:0000256" key="5">
    <source>
        <dbReference type="ARBA" id="ARBA00022737"/>
    </source>
</evidence>
<dbReference type="OrthoDB" id="7537227at2759"/>
<gene>
    <name evidence="10" type="ORF">A4U43_C06F5000</name>
</gene>
<dbReference type="Gene3D" id="1.25.10.10">
    <property type="entry name" value="Leucine-rich Repeat Variant"/>
    <property type="match status" value="2"/>
</dbReference>
<dbReference type="SMART" id="SM00504">
    <property type="entry name" value="Ubox"/>
    <property type="match status" value="1"/>
</dbReference>
<dbReference type="PANTHER" id="PTHR23315">
    <property type="entry name" value="U BOX DOMAIN-CONTAINING"/>
    <property type="match status" value="1"/>
</dbReference>
<dbReference type="PANTHER" id="PTHR23315:SF52">
    <property type="entry name" value="U-BOX DOMAIN-CONTAINING PROTEIN 10"/>
    <property type="match status" value="1"/>
</dbReference>
<sequence>MASNIADEILNLVGNVSASAGEFVDGPIKAECIWLSRKVSLLSHLVEEIREFVSGGDEGSSSSSASASPTSYLGNLMAALEAIKRFLMNGRPQGDGDTNIAGKNVVVQFHYVTWQLEKVLGDIPYDYFVVSDEVQEQVELVRTQLRRATEKSGTPNLKVFQELYRILNRKQAKELKRTLTRSKAVKIEDTDNDDAGDSGFEEIVILVAEVNGKSKRDAQKMTVNLMEILKKDTNAGESVSTKTALAVEEVKKPDVPVIPEDFRCPISLELMRDPVIVSTGQTYERAFIQRWIDCDNRTCPKTQQKLQNLTLTPNYVLRSLIMQWCEANRIEQPRRSMSGRIRSDGSFEDLNGDSIAINALVRNLTSRSLDERRSAAAEIRSLAKRSTDNRILIAEAGAIPALVSLLSVDDSKAQEHAVTSLLNLSIYDHNKELIILAGAIVPVIKVLKKGSMEARENAAAAIFSLSLIDENKITIGSTHGAIDSLVELLHSGSTRGKKDAATALFNLCIYQGNKIRALKAGILKPLLNMLRDSSSSGMVDEALTILSVLVSHQEGKLAIAKANTIPVLIDLLRTGQPRNKENAAAILLALCKKDSENLACIGRLGAIIPVTELSKSGTDRAKRKATSLLEHLSKLQML</sequence>
<dbReference type="InterPro" id="IPR057623">
    <property type="entry name" value="PUB12-19-like_N"/>
</dbReference>
<dbReference type="InterPro" id="IPR003613">
    <property type="entry name" value="Ubox_domain"/>
</dbReference>
<dbReference type="OMA" id="YKQHSCP"/>
<evidence type="ECO:0000256" key="1">
    <source>
        <dbReference type="ARBA" id="ARBA00000900"/>
    </source>
</evidence>
<evidence type="ECO:0000256" key="3">
    <source>
        <dbReference type="ARBA" id="ARBA00012483"/>
    </source>
</evidence>
<protein>
    <recommendedName>
        <fullName evidence="3">RING-type E3 ubiquitin transferase</fullName>
        <ecNumber evidence="3">2.3.2.27</ecNumber>
    </recommendedName>
</protein>
<keyword evidence="5" id="KW-0677">Repeat</keyword>
<dbReference type="PROSITE" id="PS50176">
    <property type="entry name" value="ARM_REPEAT"/>
    <property type="match status" value="1"/>
</dbReference>
<organism evidence="10 11">
    <name type="scientific">Asparagus officinalis</name>
    <name type="common">Garden asparagus</name>
    <dbReference type="NCBI Taxonomy" id="4686"/>
    <lineage>
        <taxon>Eukaryota</taxon>
        <taxon>Viridiplantae</taxon>
        <taxon>Streptophyta</taxon>
        <taxon>Embryophyta</taxon>
        <taxon>Tracheophyta</taxon>
        <taxon>Spermatophyta</taxon>
        <taxon>Magnoliopsida</taxon>
        <taxon>Liliopsida</taxon>
        <taxon>Asparagales</taxon>
        <taxon>Asparagaceae</taxon>
        <taxon>Asparagoideae</taxon>
        <taxon>Asparagus</taxon>
    </lineage>
</organism>
<dbReference type="EC" id="2.3.2.27" evidence="3"/>
<dbReference type="PROSITE" id="PS51698">
    <property type="entry name" value="U_BOX"/>
    <property type="match status" value="1"/>
</dbReference>
<keyword evidence="7" id="KW-0175">Coiled coil</keyword>
<keyword evidence="11" id="KW-1185">Reference proteome</keyword>
<evidence type="ECO:0000256" key="7">
    <source>
        <dbReference type="ARBA" id="ARBA00023054"/>
    </source>
</evidence>
<dbReference type="InterPro" id="IPR016024">
    <property type="entry name" value="ARM-type_fold"/>
</dbReference>
<evidence type="ECO:0000256" key="8">
    <source>
        <dbReference type="PROSITE-ProRule" id="PRU00259"/>
    </source>
</evidence>
<evidence type="ECO:0000256" key="2">
    <source>
        <dbReference type="ARBA" id="ARBA00004906"/>
    </source>
</evidence>
<dbReference type="Gene3D" id="3.30.40.10">
    <property type="entry name" value="Zinc/RING finger domain, C3HC4 (zinc finger)"/>
    <property type="match status" value="1"/>
</dbReference>
<dbReference type="InterPro" id="IPR058678">
    <property type="entry name" value="ARM_PUB"/>
</dbReference>
<dbReference type="EMBL" id="CM007386">
    <property type="protein sequence ID" value="ONK66185.1"/>
    <property type="molecule type" value="Genomic_DNA"/>
</dbReference>
<proteinExistence type="predicted"/>
<evidence type="ECO:0000313" key="10">
    <source>
        <dbReference type="EMBL" id="ONK66185.1"/>
    </source>
</evidence>
<keyword evidence="4" id="KW-0808">Transferase</keyword>
<evidence type="ECO:0000313" key="11">
    <source>
        <dbReference type="Proteomes" id="UP000243459"/>
    </source>
</evidence>
<dbReference type="SMART" id="SM00185">
    <property type="entry name" value="ARM"/>
    <property type="match status" value="6"/>
</dbReference>
<dbReference type="CDD" id="cd16664">
    <property type="entry name" value="RING-Ubox_PUB"/>
    <property type="match status" value="1"/>
</dbReference>